<dbReference type="EMBL" id="CP012023">
    <property type="protein sequence ID" value="ALI55524.1"/>
    <property type="molecule type" value="Genomic_DNA"/>
</dbReference>
<dbReference type="Gene3D" id="3.90.1150.10">
    <property type="entry name" value="Aspartate Aminotransferase, domain 1"/>
    <property type="match status" value="1"/>
</dbReference>
<dbReference type="STRING" id="1397108.IMCC12053_1577"/>
<comment type="subunit">
    <text evidence="3">Homodimer.</text>
</comment>
<dbReference type="EC" id="2.6.1.1" evidence="8"/>
<name>A0A0P0ABB8_9RHOB</name>
<comment type="similarity">
    <text evidence="2">Belongs to the class-I pyridoxal-phosphate-dependent aminotransferase family.</text>
</comment>
<gene>
    <name evidence="8" type="ORF">IMCC12053_1577</name>
</gene>
<dbReference type="Gene3D" id="3.40.640.10">
    <property type="entry name" value="Type I PLP-dependent aspartate aminotransferase-like (Major domain)"/>
    <property type="match status" value="1"/>
</dbReference>
<sequence length="395" mass="43068">MMLNTLTPQPEDKILALMALYRDDPRDTKIDLGVGVYKDATGHTPIMRAIKAAEKQLWEAETTKSYTALSGDPAFGAAMKTMVLADSVDHARVGAIATPGGTGAIRQAFELMKLANRHGTVWTSNPTWPNHLSILKFMGLANKEYAYFDAATCTVDFDAMMASLKDVKAGDMVLLHGCCHNPTGANLTLDQYGLVADLILEKGAIALVDIAYQGFGDGLEEDAAATRLLATKLPEMLIAASCSKNFGIYRERTGCLMAMSETADNTPVTQGTLNFLNRQNYSFPPDHGARLVTMILGDATLKADWMAELEEVRLGMLGLRTQLADELRQQTNSDRFDFVAQHRGMFSRIGASPEEVLKIREEFGIYMVGDSRLNIAGLNAQTVPLLAHAVAKICR</sequence>
<proteinExistence type="inferred from homology"/>
<dbReference type="PANTHER" id="PTHR11879:SF22">
    <property type="entry name" value="ASPARTATE AMINOTRANSFERASE, MITOCHONDRIAL"/>
    <property type="match status" value="1"/>
</dbReference>
<dbReference type="CDD" id="cd00609">
    <property type="entry name" value="AAT_like"/>
    <property type="match status" value="1"/>
</dbReference>
<dbReference type="GO" id="GO:0042802">
    <property type="term" value="F:identical protein binding"/>
    <property type="evidence" value="ECO:0007669"/>
    <property type="project" value="TreeGrafter"/>
</dbReference>
<evidence type="ECO:0000256" key="1">
    <source>
        <dbReference type="ARBA" id="ARBA00001933"/>
    </source>
</evidence>
<dbReference type="InterPro" id="IPR004839">
    <property type="entry name" value="Aminotransferase_I/II_large"/>
</dbReference>
<dbReference type="SUPFAM" id="SSF53383">
    <property type="entry name" value="PLP-dependent transferases"/>
    <property type="match status" value="1"/>
</dbReference>
<dbReference type="NCBIfam" id="NF006719">
    <property type="entry name" value="PRK09257.1"/>
    <property type="match status" value="1"/>
</dbReference>
<dbReference type="PANTHER" id="PTHR11879">
    <property type="entry name" value="ASPARTATE AMINOTRANSFERASE"/>
    <property type="match status" value="1"/>
</dbReference>
<evidence type="ECO:0000256" key="6">
    <source>
        <dbReference type="ARBA" id="ARBA00022898"/>
    </source>
</evidence>
<dbReference type="InterPro" id="IPR015424">
    <property type="entry name" value="PyrdxlP-dep_Trfase"/>
</dbReference>
<evidence type="ECO:0000259" key="7">
    <source>
        <dbReference type="Pfam" id="PF00155"/>
    </source>
</evidence>
<dbReference type="Proteomes" id="UP000064920">
    <property type="component" value="Chromosome"/>
</dbReference>
<keyword evidence="5 8" id="KW-0808">Transferase</keyword>
<keyword evidence="6" id="KW-0663">Pyridoxal phosphate</keyword>
<keyword evidence="9" id="KW-1185">Reference proteome</keyword>
<keyword evidence="4 8" id="KW-0032">Aminotransferase</keyword>
<dbReference type="InterPro" id="IPR015422">
    <property type="entry name" value="PyrdxlP-dep_Trfase_small"/>
</dbReference>
<dbReference type="GO" id="GO:0033585">
    <property type="term" value="P:L-phenylalanine biosynthetic process from chorismate via phenylpyruvate"/>
    <property type="evidence" value="ECO:0007669"/>
    <property type="project" value="TreeGrafter"/>
</dbReference>
<evidence type="ECO:0000313" key="8">
    <source>
        <dbReference type="EMBL" id="ALI55524.1"/>
    </source>
</evidence>
<dbReference type="PATRIC" id="fig|1397108.4.peg.1611"/>
<reference evidence="8 9" key="1">
    <citation type="submission" date="2015-05" db="EMBL/GenBank/DDBJ databases">
        <authorList>
            <person name="Wang D.B."/>
            <person name="Wang M."/>
        </authorList>
    </citation>
    <scope>NUCLEOTIDE SEQUENCE [LARGE SCALE GENOMIC DNA]</scope>
    <source>
        <strain evidence="8 9">IMCC 12053</strain>
    </source>
</reference>
<accession>A0A0P0ABB8</accession>
<evidence type="ECO:0000256" key="5">
    <source>
        <dbReference type="ARBA" id="ARBA00022679"/>
    </source>
</evidence>
<dbReference type="GO" id="GO:0004838">
    <property type="term" value="F:L-tyrosine-2-oxoglutarate transaminase activity"/>
    <property type="evidence" value="ECO:0007669"/>
    <property type="project" value="TreeGrafter"/>
</dbReference>
<dbReference type="AlphaFoldDB" id="A0A0P0ABB8"/>
<dbReference type="InterPro" id="IPR015421">
    <property type="entry name" value="PyrdxlP-dep_Trfase_major"/>
</dbReference>
<feature type="domain" description="Aminotransferase class I/classII large" evidence="7">
    <location>
        <begin position="28"/>
        <end position="389"/>
    </location>
</feature>
<comment type="cofactor">
    <cofactor evidence="1">
        <name>pyridoxal 5'-phosphate</name>
        <dbReference type="ChEBI" id="CHEBI:597326"/>
    </cofactor>
</comment>
<dbReference type="PRINTS" id="PR00799">
    <property type="entry name" value="TRANSAMINASE"/>
</dbReference>
<dbReference type="Pfam" id="PF00155">
    <property type="entry name" value="Aminotran_1_2"/>
    <property type="match status" value="1"/>
</dbReference>
<dbReference type="GO" id="GO:0004069">
    <property type="term" value="F:L-aspartate:2-oxoglutarate aminotransferase activity"/>
    <property type="evidence" value="ECO:0007669"/>
    <property type="project" value="UniProtKB-EC"/>
</dbReference>
<evidence type="ECO:0000313" key="9">
    <source>
        <dbReference type="Proteomes" id="UP000064920"/>
    </source>
</evidence>
<protein>
    <submittedName>
        <fullName evidence="8">Aspartate aminotransferase</fullName>
        <ecNumber evidence="8">2.6.1.1</ecNumber>
    </submittedName>
</protein>
<dbReference type="KEGG" id="cmar:IMCC12053_1577"/>
<dbReference type="InterPro" id="IPR000796">
    <property type="entry name" value="Asp_trans"/>
</dbReference>
<organism evidence="8 9">
    <name type="scientific">Celeribacter marinus</name>
    <dbReference type="NCBI Taxonomy" id="1397108"/>
    <lineage>
        <taxon>Bacteria</taxon>
        <taxon>Pseudomonadati</taxon>
        <taxon>Pseudomonadota</taxon>
        <taxon>Alphaproteobacteria</taxon>
        <taxon>Rhodobacterales</taxon>
        <taxon>Roseobacteraceae</taxon>
        <taxon>Celeribacter</taxon>
    </lineage>
</organism>
<evidence type="ECO:0000256" key="2">
    <source>
        <dbReference type="ARBA" id="ARBA00007441"/>
    </source>
</evidence>
<evidence type="ECO:0000256" key="3">
    <source>
        <dbReference type="ARBA" id="ARBA00011738"/>
    </source>
</evidence>
<evidence type="ECO:0000256" key="4">
    <source>
        <dbReference type="ARBA" id="ARBA00022576"/>
    </source>
</evidence>
<dbReference type="GO" id="GO:0030170">
    <property type="term" value="F:pyridoxal phosphate binding"/>
    <property type="evidence" value="ECO:0007669"/>
    <property type="project" value="InterPro"/>
</dbReference>
<dbReference type="GO" id="GO:0005829">
    <property type="term" value="C:cytosol"/>
    <property type="evidence" value="ECO:0007669"/>
    <property type="project" value="TreeGrafter"/>
</dbReference>